<dbReference type="InterPro" id="IPR010499">
    <property type="entry name" value="AraC_E-bd"/>
</dbReference>
<organism evidence="2 3">
    <name type="scientific">Terriglobus roseus</name>
    <dbReference type="NCBI Taxonomy" id="392734"/>
    <lineage>
        <taxon>Bacteria</taxon>
        <taxon>Pseudomonadati</taxon>
        <taxon>Acidobacteriota</taxon>
        <taxon>Terriglobia</taxon>
        <taxon>Terriglobales</taxon>
        <taxon>Acidobacteriaceae</taxon>
        <taxon>Terriglobus</taxon>
    </lineage>
</organism>
<dbReference type="InterPro" id="IPR029441">
    <property type="entry name" value="Cass2"/>
</dbReference>
<dbReference type="RefSeq" id="WP_083343455.1">
    <property type="nucleotide sequence ID" value="NZ_LT629690.1"/>
</dbReference>
<dbReference type="Gene3D" id="3.20.80.10">
    <property type="entry name" value="Regulatory factor, effector binding domain"/>
    <property type="match status" value="1"/>
</dbReference>
<feature type="domain" description="AraC effector-binding" evidence="1">
    <location>
        <begin position="2"/>
        <end position="150"/>
    </location>
</feature>
<dbReference type="Pfam" id="PF14526">
    <property type="entry name" value="Cass2"/>
    <property type="match status" value="1"/>
</dbReference>
<sequence>MMQPEFRHIDTILLAGTMVIYEGQQDATERIPSQWAELMSRPVPELHSATHVYGASPCTADGKLHYFTGIAVPSYEGVNSPARITIEAGEYAIFTVHDIATLRDTWIWALREWLPQSGRRERNVPEFERFTAPYNPLRASGPIQIGIPLEPSE</sequence>
<dbReference type="Proteomes" id="UP000182427">
    <property type="component" value="Chromosome I"/>
</dbReference>
<dbReference type="SMART" id="SM00871">
    <property type="entry name" value="AraC_E_bind"/>
    <property type="match status" value="1"/>
</dbReference>
<evidence type="ECO:0000313" key="3">
    <source>
        <dbReference type="Proteomes" id="UP000182427"/>
    </source>
</evidence>
<reference evidence="2 3" key="1">
    <citation type="submission" date="2016-10" db="EMBL/GenBank/DDBJ databases">
        <authorList>
            <person name="de Groot N.N."/>
        </authorList>
    </citation>
    <scope>NUCLEOTIDE SEQUENCE [LARGE SCALE GENOMIC DNA]</scope>
    <source>
        <strain evidence="2 3">GAS232</strain>
    </source>
</reference>
<dbReference type="SUPFAM" id="SSF55136">
    <property type="entry name" value="Probable bacterial effector-binding domain"/>
    <property type="match status" value="1"/>
</dbReference>
<dbReference type="AlphaFoldDB" id="A0A1G7EX20"/>
<gene>
    <name evidence="2" type="ORF">SAMN05444167_0131</name>
</gene>
<dbReference type="InterPro" id="IPR011256">
    <property type="entry name" value="Reg_factor_effector_dom_sf"/>
</dbReference>
<evidence type="ECO:0000259" key="1">
    <source>
        <dbReference type="SMART" id="SM00871"/>
    </source>
</evidence>
<dbReference type="OrthoDB" id="116642at2"/>
<name>A0A1G7EX20_9BACT</name>
<evidence type="ECO:0000313" key="2">
    <source>
        <dbReference type="EMBL" id="SDE68243.1"/>
    </source>
</evidence>
<accession>A0A1G7EX20</accession>
<dbReference type="EMBL" id="LT629690">
    <property type="protein sequence ID" value="SDE68243.1"/>
    <property type="molecule type" value="Genomic_DNA"/>
</dbReference>
<proteinExistence type="predicted"/>
<protein>
    <submittedName>
        <fullName evidence="2">AraC family transcriptional regulator</fullName>
    </submittedName>
</protein>
<keyword evidence="3" id="KW-1185">Reference proteome</keyword>